<accession>W6XXK1</accession>
<dbReference type="KEGG" id="bze:COCCADRAFT_103788"/>
<proteinExistence type="predicted"/>
<keyword evidence="1" id="KW-0812">Transmembrane</keyword>
<keyword evidence="1" id="KW-0472">Membrane</keyword>
<dbReference type="AlphaFoldDB" id="W6XXK1"/>
<protein>
    <submittedName>
        <fullName evidence="2">Uncharacterized protein</fullName>
    </submittedName>
</protein>
<gene>
    <name evidence="2" type="ORF">COCCADRAFT_103788</name>
</gene>
<evidence type="ECO:0000313" key="2">
    <source>
        <dbReference type="EMBL" id="EUC30493.1"/>
    </source>
</evidence>
<evidence type="ECO:0000256" key="1">
    <source>
        <dbReference type="SAM" id="Phobius"/>
    </source>
</evidence>
<evidence type="ECO:0000313" key="3">
    <source>
        <dbReference type="Proteomes" id="UP000053841"/>
    </source>
</evidence>
<reference evidence="2 3" key="1">
    <citation type="journal article" date="2013" name="PLoS Genet.">
        <title>Comparative genome structure, secondary metabolite, and effector coding capacity across Cochliobolus pathogens.</title>
        <authorList>
            <person name="Condon B.J."/>
            <person name="Leng Y."/>
            <person name="Wu D."/>
            <person name="Bushley K.E."/>
            <person name="Ohm R.A."/>
            <person name="Otillar R."/>
            <person name="Martin J."/>
            <person name="Schackwitz W."/>
            <person name="Grimwood J."/>
            <person name="MohdZainudin N."/>
            <person name="Xue C."/>
            <person name="Wang R."/>
            <person name="Manning V.A."/>
            <person name="Dhillon B."/>
            <person name="Tu Z.J."/>
            <person name="Steffenson B.J."/>
            <person name="Salamov A."/>
            <person name="Sun H."/>
            <person name="Lowry S."/>
            <person name="LaButti K."/>
            <person name="Han J."/>
            <person name="Copeland A."/>
            <person name="Lindquist E."/>
            <person name="Barry K."/>
            <person name="Schmutz J."/>
            <person name="Baker S.E."/>
            <person name="Ciuffetti L.M."/>
            <person name="Grigoriev I.V."/>
            <person name="Zhong S."/>
            <person name="Turgeon B.G."/>
        </authorList>
    </citation>
    <scope>NUCLEOTIDE SEQUENCE [LARGE SCALE GENOMIC DNA]</scope>
    <source>
        <strain evidence="2 3">26-R-13</strain>
    </source>
</reference>
<dbReference type="HOGENOM" id="CLU_2739653_0_0_1"/>
<keyword evidence="3" id="KW-1185">Reference proteome</keyword>
<keyword evidence="1" id="KW-1133">Transmembrane helix</keyword>
<dbReference type="RefSeq" id="XP_007715221.1">
    <property type="nucleotide sequence ID" value="XM_007717031.1"/>
</dbReference>
<dbReference type="EMBL" id="KI964699">
    <property type="protein sequence ID" value="EUC30493.1"/>
    <property type="molecule type" value="Genomic_DNA"/>
</dbReference>
<organism evidence="2 3">
    <name type="scientific">Cochliobolus carbonum (strain 26-R-13)</name>
    <name type="common">Maize leaf spot fungus</name>
    <name type="synonym">Bipolaris zeicola</name>
    <dbReference type="NCBI Taxonomy" id="930089"/>
    <lineage>
        <taxon>Eukaryota</taxon>
        <taxon>Fungi</taxon>
        <taxon>Dikarya</taxon>
        <taxon>Ascomycota</taxon>
        <taxon>Pezizomycotina</taxon>
        <taxon>Dothideomycetes</taxon>
        <taxon>Pleosporomycetidae</taxon>
        <taxon>Pleosporales</taxon>
        <taxon>Pleosporineae</taxon>
        <taxon>Pleosporaceae</taxon>
        <taxon>Bipolaris</taxon>
    </lineage>
</organism>
<dbReference type="GeneID" id="19142848"/>
<feature type="transmembrane region" description="Helical" evidence="1">
    <location>
        <begin position="38"/>
        <end position="60"/>
    </location>
</feature>
<name>W6XXK1_COCC2</name>
<dbReference type="Proteomes" id="UP000053841">
    <property type="component" value="Unassembled WGS sequence"/>
</dbReference>
<sequence>MPEWVGYGETACRACIELCGIRSTLPCRRHHFRPLSTLFFGPLVLNFLFASILGINFHFISQSVQTRLYGL</sequence>